<evidence type="ECO:0000313" key="3">
    <source>
        <dbReference type="Proteomes" id="UP001054889"/>
    </source>
</evidence>
<dbReference type="AlphaFoldDB" id="A0AAV5G0S4"/>
<evidence type="ECO:0000313" key="2">
    <source>
        <dbReference type="EMBL" id="GJN40360.1"/>
    </source>
</evidence>
<reference evidence="2" key="2">
    <citation type="submission" date="2021-12" db="EMBL/GenBank/DDBJ databases">
        <title>Resequencing data analysis of finger millet.</title>
        <authorList>
            <person name="Hatakeyama M."/>
            <person name="Aluri S."/>
            <person name="Balachadran M.T."/>
            <person name="Sivarajan S.R."/>
            <person name="Poveda L."/>
            <person name="Shimizu-Inatsugi R."/>
            <person name="Schlapbach R."/>
            <person name="Sreeman S.M."/>
            <person name="Shimizu K.K."/>
        </authorList>
    </citation>
    <scope>NUCLEOTIDE SEQUENCE</scope>
</reference>
<dbReference type="EMBL" id="BQKI01000116">
    <property type="protein sequence ID" value="GJN40360.1"/>
    <property type="molecule type" value="Genomic_DNA"/>
</dbReference>
<proteinExistence type="predicted"/>
<feature type="compositionally biased region" description="Low complexity" evidence="1">
    <location>
        <begin position="251"/>
        <end position="260"/>
    </location>
</feature>
<keyword evidence="3" id="KW-1185">Reference proteome</keyword>
<name>A0AAV5G0S4_ELECO</name>
<feature type="compositionally biased region" description="Pro residues" evidence="1">
    <location>
        <begin position="26"/>
        <end position="35"/>
    </location>
</feature>
<protein>
    <submittedName>
        <fullName evidence="2">Uncharacterized protein</fullName>
    </submittedName>
</protein>
<sequence>MLELEEADLKISQPGEQMALVAAPKPSAPPTPASPPAAQQFSSAPRSNNRFKNKNKNRNGAPSFGGSGAPSGFGGFRPFLNPYIGMFQLWPMQPGQGLLGPRPGVPRQAMLTGAPLGFPAAGAPGGGAAASSSATNTWDPTALINTLNSMTLQQPDWIMDSGASSHFSNNQDDDTVFPGAPAPLPDVLSTPRQGAPVPPHGPAPSPSAPEPAPSLAPFSSPTAADAAASPSAPGSTSSPLHTTCGLISHDAAGAGSSASAPTDYSTKPPVSAVYSRRTDTLASTAPVDISMDISIVPPAAQTAPPIPLRSSRASAQAPIPATQRSSQAQKVVKISHYNLGNAYLTSFFVGGAWDHTKLHHSLKAYQNAADKYLENYERALQGFEAAALNDPGLDADIEVQKIISLLDKLENAMKVQLRSKRLASLVSSLSNVKCNSSVHHKY</sequence>
<feature type="compositionally biased region" description="Low complexity" evidence="1">
    <location>
        <begin position="215"/>
        <end position="239"/>
    </location>
</feature>
<accession>A0AAV5G0S4</accession>
<dbReference type="Gene3D" id="1.25.40.10">
    <property type="entry name" value="Tetratricopeptide repeat domain"/>
    <property type="match status" value="1"/>
</dbReference>
<comment type="caution">
    <text evidence="2">The sequence shown here is derived from an EMBL/GenBank/DDBJ whole genome shotgun (WGS) entry which is preliminary data.</text>
</comment>
<gene>
    <name evidence="2" type="primary">gb29566</name>
    <name evidence="2" type="ORF">PR202_gb29566</name>
</gene>
<dbReference type="InterPro" id="IPR011990">
    <property type="entry name" value="TPR-like_helical_dom_sf"/>
</dbReference>
<feature type="compositionally biased region" description="Pro residues" evidence="1">
    <location>
        <begin position="196"/>
        <end position="214"/>
    </location>
</feature>
<feature type="region of interest" description="Disordered" evidence="1">
    <location>
        <begin position="161"/>
        <end position="273"/>
    </location>
</feature>
<feature type="compositionally biased region" description="Low complexity" evidence="1">
    <location>
        <begin position="36"/>
        <end position="48"/>
    </location>
</feature>
<evidence type="ECO:0000256" key="1">
    <source>
        <dbReference type="SAM" id="MobiDB-lite"/>
    </source>
</evidence>
<reference evidence="2" key="1">
    <citation type="journal article" date="2018" name="DNA Res.">
        <title>Multiple hybrid de novo genome assembly of finger millet, an orphan allotetraploid crop.</title>
        <authorList>
            <person name="Hatakeyama M."/>
            <person name="Aluri S."/>
            <person name="Balachadran M.T."/>
            <person name="Sivarajan S.R."/>
            <person name="Patrignani A."/>
            <person name="Gruter S."/>
            <person name="Poveda L."/>
            <person name="Shimizu-Inatsugi R."/>
            <person name="Baeten J."/>
            <person name="Francoijs K.J."/>
            <person name="Nataraja K.N."/>
            <person name="Reddy Y.A.N."/>
            <person name="Phadnis S."/>
            <person name="Ravikumar R.L."/>
            <person name="Schlapbach R."/>
            <person name="Sreeman S.M."/>
            <person name="Shimizu K.K."/>
        </authorList>
    </citation>
    <scope>NUCLEOTIDE SEQUENCE</scope>
</reference>
<dbReference type="Proteomes" id="UP001054889">
    <property type="component" value="Unassembled WGS sequence"/>
</dbReference>
<organism evidence="2 3">
    <name type="scientific">Eleusine coracana subsp. coracana</name>
    <dbReference type="NCBI Taxonomy" id="191504"/>
    <lineage>
        <taxon>Eukaryota</taxon>
        <taxon>Viridiplantae</taxon>
        <taxon>Streptophyta</taxon>
        <taxon>Embryophyta</taxon>
        <taxon>Tracheophyta</taxon>
        <taxon>Spermatophyta</taxon>
        <taxon>Magnoliopsida</taxon>
        <taxon>Liliopsida</taxon>
        <taxon>Poales</taxon>
        <taxon>Poaceae</taxon>
        <taxon>PACMAD clade</taxon>
        <taxon>Chloridoideae</taxon>
        <taxon>Cynodonteae</taxon>
        <taxon>Eleusininae</taxon>
        <taxon>Eleusine</taxon>
    </lineage>
</organism>
<feature type="region of interest" description="Disordered" evidence="1">
    <location>
        <begin position="1"/>
        <end position="69"/>
    </location>
</feature>